<organism evidence="1 2">
    <name type="scientific">Noviluteimonas caseinilytica</name>
    <dbReference type="NCBI Taxonomy" id="2675101"/>
    <lineage>
        <taxon>Bacteria</taxon>
        <taxon>Pseudomonadati</taxon>
        <taxon>Pseudomonadota</taxon>
        <taxon>Gammaproteobacteria</taxon>
        <taxon>Lysobacterales</taxon>
        <taxon>Lysobacteraceae</taxon>
        <taxon>Noviluteimonas</taxon>
    </lineage>
</organism>
<protein>
    <submittedName>
        <fullName evidence="1">Uncharacterized protein</fullName>
    </submittedName>
</protein>
<keyword evidence="2" id="KW-1185">Reference proteome</keyword>
<evidence type="ECO:0000313" key="2">
    <source>
        <dbReference type="Proteomes" id="UP000681317"/>
    </source>
</evidence>
<gene>
    <name evidence="1" type="ORF">LYSCAS_29840</name>
</gene>
<dbReference type="Proteomes" id="UP000681317">
    <property type="component" value="Chromosome"/>
</dbReference>
<evidence type="ECO:0000313" key="1">
    <source>
        <dbReference type="EMBL" id="BCT93960.1"/>
    </source>
</evidence>
<dbReference type="RefSeq" id="WP_213434864.1">
    <property type="nucleotide sequence ID" value="NZ_AP024545.1"/>
</dbReference>
<reference evidence="1 2" key="1">
    <citation type="submission" date="2021-03" db="EMBL/GenBank/DDBJ databases">
        <title>Complete Genome Sequences of Two Lysobacter Strains Isolated from Sea Water (Lysobacter caseinilyticus) and Soil (Lysobacter helvus) in South Korea.</title>
        <authorList>
            <person name="Watanabe Y."/>
            <person name="Arakawa K."/>
        </authorList>
    </citation>
    <scope>NUCLEOTIDE SEQUENCE [LARGE SCALE GENOMIC DNA]</scope>
    <source>
        <strain evidence="1 2">KVB24</strain>
    </source>
</reference>
<sequence>MAHVYLVEFLFDAMSVQDPVRKHVLAEDRYEALQLARQLLALQDPTVDANSIDMFKVFRQDIPQAI</sequence>
<proteinExistence type="predicted"/>
<name>A0ABM7Q996_9GAMM</name>
<dbReference type="EMBL" id="AP024545">
    <property type="protein sequence ID" value="BCT93960.1"/>
    <property type="molecule type" value="Genomic_DNA"/>
</dbReference>
<accession>A0ABM7Q996</accession>